<proteinExistence type="predicted"/>
<keyword evidence="2" id="KW-1185">Reference proteome</keyword>
<accession>A0ABM7P186</accession>
<protein>
    <submittedName>
        <fullName evidence="1">Nucleoside 2-deoxyribosyltransferase domain-containing protein</fullName>
    </submittedName>
</protein>
<evidence type="ECO:0000313" key="2">
    <source>
        <dbReference type="Proteomes" id="UP001319045"/>
    </source>
</evidence>
<dbReference type="InterPro" id="IPR039470">
    <property type="entry name" value="Nuc_deoxyri_tr2"/>
</dbReference>
<sequence length="146" mass="16930">MHHPHESISCDTTGIRKIFLAGTIDMGSSVDWQQNVIEYFKNKGGRWLLFNPRQEHWNGSKAGEMDYQVNWELSHLEEADFIIMNILGTSKSPISLLELGLFAHSKKIAVVCNSTFYRYDNVRITCKRYGIPLYKTLDELLYNEIK</sequence>
<dbReference type="Proteomes" id="UP001319045">
    <property type="component" value="Chromosome"/>
</dbReference>
<dbReference type="Gene3D" id="3.40.50.450">
    <property type="match status" value="1"/>
</dbReference>
<reference evidence="1 2" key="1">
    <citation type="journal article" date="2022" name="Int. J. Syst. Evol. Microbiol.">
        <title>Prevotella herbatica sp. nov., a plant polysaccharide-decomposing anaerobic bacterium isolated from a methanogenic reactor.</title>
        <authorList>
            <person name="Uek A."/>
            <person name="Tonouchi A."/>
            <person name="Kaku N."/>
            <person name="Ueki K."/>
        </authorList>
    </citation>
    <scope>NUCLEOTIDE SEQUENCE [LARGE SCALE GENOMIC DNA]</scope>
    <source>
        <strain evidence="1 2">WR041</strain>
    </source>
</reference>
<dbReference type="EMBL" id="AP024484">
    <property type="protein sequence ID" value="BCS86498.1"/>
    <property type="molecule type" value="Genomic_DNA"/>
</dbReference>
<evidence type="ECO:0000313" key="1">
    <source>
        <dbReference type="EMBL" id="BCS86498.1"/>
    </source>
</evidence>
<dbReference type="Pfam" id="PF15891">
    <property type="entry name" value="Nuc_deoxyri_tr2"/>
    <property type="match status" value="1"/>
</dbReference>
<organism evidence="1 2">
    <name type="scientific">Prevotella herbatica</name>
    <dbReference type="NCBI Taxonomy" id="2801997"/>
    <lineage>
        <taxon>Bacteria</taxon>
        <taxon>Pseudomonadati</taxon>
        <taxon>Bacteroidota</taxon>
        <taxon>Bacteroidia</taxon>
        <taxon>Bacteroidales</taxon>
        <taxon>Prevotellaceae</taxon>
        <taxon>Prevotella</taxon>
    </lineage>
</organism>
<gene>
    <name evidence="1" type="ORF">prwr041_23910</name>
</gene>
<name>A0ABM7P186_9BACT</name>